<sequence length="131" mass="15508">MRGHTRRRPDGWVSGRGCNSRRLHWLSPTSGDNLHKRHKFSCFELVSFILMSHAVMVAYEIFRKTSQAWSIDEYGWNVELWIQLLLNNLMRSYERQTKLLYNLLAQSSVDIRSRMRRILTGDKKPSLKVID</sequence>
<reference evidence="1" key="1">
    <citation type="submission" date="2019-06" db="EMBL/GenBank/DDBJ databases">
        <authorList>
            <person name="Zheng W."/>
        </authorList>
    </citation>
    <scope>NUCLEOTIDE SEQUENCE</scope>
    <source>
        <strain evidence="1">QDHG01</strain>
    </source>
</reference>
<dbReference type="Proteomes" id="UP000785679">
    <property type="component" value="Unassembled WGS sequence"/>
</dbReference>
<dbReference type="EMBL" id="RRYP01029744">
    <property type="protein sequence ID" value="TNV71598.1"/>
    <property type="molecule type" value="Genomic_DNA"/>
</dbReference>
<organism evidence="1 2">
    <name type="scientific">Halteria grandinella</name>
    <dbReference type="NCBI Taxonomy" id="5974"/>
    <lineage>
        <taxon>Eukaryota</taxon>
        <taxon>Sar</taxon>
        <taxon>Alveolata</taxon>
        <taxon>Ciliophora</taxon>
        <taxon>Intramacronucleata</taxon>
        <taxon>Spirotrichea</taxon>
        <taxon>Stichotrichia</taxon>
        <taxon>Sporadotrichida</taxon>
        <taxon>Halteriidae</taxon>
        <taxon>Halteria</taxon>
    </lineage>
</organism>
<gene>
    <name evidence="1" type="ORF">FGO68_gene13091</name>
</gene>
<evidence type="ECO:0000313" key="1">
    <source>
        <dbReference type="EMBL" id="TNV71598.1"/>
    </source>
</evidence>
<name>A0A8J8SV69_HALGN</name>
<protein>
    <submittedName>
        <fullName evidence="1">Uncharacterized protein</fullName>
    </submittedName>
</protein>
<keyword evidence="2" id="KW-1185">Reference proteome</keyword>
<accession>A0A8J8SV69</accession>
<proteinExistence type="predicted"/>
<evidence type="ECO:0000313" key="2">
    <source>
        <dbReference type="Proteomes" id="UP000785679"/>
    </source>
</evidence>
<dbReference type="AlphaFoldDB" id="A0A8J8SV69"/>
<comment type="caution">
    <text evidence="1">The sequence shown here is derived from an EMBL/GenBank/DDBJ whole genome shotgun (WGS) entry which is preliminary data.</text>
</comment>